<dbReference type="EMBL" id="BGPR01071075">
    <property type="protein sequence ID" value="GBO44381.1"/>
    <property type="molecule type" value="Genomic_DNA"/>
</dbReference>
<protein>
    <submittedName>
        <fullName evidence="2">Uncharacterized protein</fullName>
    </submittedName>
</protein>
<sequence length="137" mass="15422">MSLSQAAYDTPEDTPSWRRIPGPPLLYHQHRRVFAAYPATSHYHPGPEVTASVIARLLRARESNSLSPGRPDPSQKMQHPLEEGSEPLITYTTRGSSVCRDFSSRTPQWHRTNDETEKAGSTSLLRKHPGPLDWLPL</sequence>
<proteinExistence type="predicted"/>
<gene>
    <name evidence="2" type="ORF">AVEN_85483_1</name>
</gene>
<feature type="region of interest" description="Disordered" evidence="1">
    <location>
        <begin position="1"/>
        <end position="23"/>
    </location>
</feature>
<dbReference type="Proteomes" id="UP000499080">
    <property type="component" value="Unassembled WGS sequence"/>
</dbReference>
<organism evidence="2 3">
    <name type="scientific">Araneus ventricosus</name>
    <name type="common">Orbweaver spider</name>
    <name type="synonym">Epeira ventricosa</name>
    <dbReference type="NCBI Taxonomy" id="182803"/>
    <lineage>
        <taxon>Eukaryota</taxon>
        <taxon>Metazoa</taxon>
        <taxon>Ecdysozoa</taxon>
        <taxon>Arthropoda</taxon>
        <taxon>Chelicerata</taxon>
        <taxon>Arachnida</taxon>
        <taxon>Araneae</taxon>
        <taxon>Araneomorphae</taxon>
        <taxon>Entelegynae</taxon>
        <taxon>Araneoidea</taxon>
        <taxon>Araneidae</taxon>
        <taxon>Araneus</taxon>
    </lineage>
</organism>
<evidence type="ECO:0000256" key="1">
    <source>
        <dbReference type="SAM" id="MobiDB-lite"/>
    </source>
</evidence>
<accession>A0A4Y2X4A9</accession>
<dbReference type="AlphaFoldDB" id="A0A4Y2X4A9"/>
<feature type="region of interest" description="Disordered" evidence="1">
    <location>
        <begin position="60"/>
        <end position="137"/>
    </location>
</feature>
<evidence type="ECO:0000313" key="2">
    <source>
        <dbReference type="EMBL" id="GBO44381.1"/>
    </source>
</evidence>
<comment type="caution">
    <text evidence="2">The sequence shown here is derived from an EMBL/GenBank/DDBJ whole genome shotgun (WGS) entry which is preliminary data.</text>
</comment>
<evidence type="ECO:0000313" key="3">
    <source>
        <dbReference type="Proteomes" id="UP000499080"/>
    </source>
</evidence>
<keyword evidence="3" id="KW-1185">Reference proteome</keyword>
<name>A0A4Y2X4A9_ARAVE</name>
<reference evidence="2 3" key="1">
    <citation type="journal article" date="2019" name="Sci. Rep.">
        <title>Orb-weaving spider Araneus ventricosus genome elucidates the spidroin gene catalogue.</title>
        <authorList>
            <person name="Kono N."/>
            <person name="Nakamura H."/>
            <person name="Ohtoshi R."/>
            <person name="Moran D.A.P."/>
            <person name="Shinohara A."/>
            <person name="Yoshida Y."/>
            <person name="Fujiwara M."/>
            <person name="Mori M."/>
            <person name="Tomita M."/>
            <person name="Arakawa K."/>
        </authorList>
    </citation>
    <scope>NUCLEOTIDE SEQUENCE [LARGE SCALE GENOMIC DNA]</scope>
</reference>